<name>A0ACB5TW09_CANBO</name>
<dbReference type="EMBL" id="BSXV01002515">
    <property type="protein sequence ID" value="GME95963.1"/>
    <property type="molecule type" value="Genomic_DNA"/>
</dbReference>
<reference evidence="1" key="1">
    <citation type="submission" date="2023-04" db="EMBL/GenBank/DDBJ databases">
        <title>Candida boidinii NBRC 1967.</title>
        <authorList>
            <person name="Ichikawa N."/>
            <person name="Sato H."/>
            <person name="Tonouchi N."/>
        </authorList>
    </citation>
    <scope>NUCLEOTIDE SEQUENCE</scope>
    <source>
        <strain evidence="1">NBRC 1967</strain>
    </source>
</reference>
<protein>
    <submittedName>
        <fullName evidence="1">Unnamed protein product</fullName>
    </submittedName>
</protein>
<sequence>MKRFNLLKPPRPPSIKNLELRIPTIWLPQDDKYLIRYVADYSFNWDIISAHLSASPSKSYISNTERRTAWQCFERYIQLNDKFQFSDMRGHYAVAAKEWLEAAHKVQSTTKRRLSPLGVGIESIQRGHRRLRWGSMFEAIRKLMKKRESVSKPNTQPRKFQNAGRNDAPTPEELSRLKYDREKAMQASYMPQNGFNRPQHPSAMGAQNQIGSHGQARVETPSQIQAQLQAQGQALKQKLERSRPPSQIRPPSAGQPQGQPPNPILNQVQGNMTPQHVPQGAVLIPPVTPVIQQGATQLAQQIGQVVPQVNAQLSPQINTQLSPQIPQQIASQSAAAQIAAKIQRSGSAGINSNMSSPNVPFANPALARANGLQNPNAALVQGNNPSRSVTPNGTPYTPEQLQQLIQLQRKRQQLATAQKAAQAQNAQMVAGQQMQQQSGQPGQLSPNQQQMQQMQQTKVLQQMQQRQLQLQQAKALQQQQQQQQLQQQQLQQQKVQQQQQQQQQQQLQRQLQQQQQMLLQKQKLQQQRLQQQQQQALPNQAQNIPIQQVPMGNGSRQGSGSPMSKPGTPVLTPEQVLQNAKSGVSSAGAGECVHNS</sequence>
<gene>
    <name evidence="1" type="ORF">Cboi01_000410800</name>
</gene>
<evidence type="ECO:0000313" key="1">
    <source>
        <dbReference type="EMBL" id="GME95963.1"/>
    </source>
</evidence>
<proteinExistence type="predicted"/>
<organism evidence="1 2">
    <name type="scientific">Candida boidinii</name>
    <name type="common">Yeast</name>
    <dbReference type="NCBI Taxonomy" id="5477"/>
    <lineage>
        <taxon>Eukaryota</taxon>
        <taxon>Fungi</taxon>
        <taxon>Dikarya</taxon>
        <taxon>Ascomycota</taxon>
        <taxon>Saccharomycotina</taxon>
        <taxon>Pichiomycetes</taxon>
        <taxon>Pichiales</taxon>
        <taxon>Pichiaceae</taxon>
        <taxon>Ogataea</taxon>
        <taxon>Ogataea/Candida clade</taxon>
    </lineage>
</organism>
<comment type="caution">
    <text evidence="1">The sequence shown here is derived from an EMBL/GenBank/DDBJ whole genome shotgun (WGS) entry which is preliminary data.</text>
</comment>
<keyword evidence="2" id="KW-1185">Reference proteome</keyword>
<accession>A0ACB5TW09</accession>
<dbReference type="Proteomes" id="UP001165101">
    <property type="component" value="Unassembled WGS sequence"/>
</dbReference>
<evidence type="ECO:0000313" key="2">
    <source>
        <dbReference type="Proteomes" id="UP001165101"/>
    </source>
</evidence>